<dbReference type="SUPFAM" id="SSF47413">
    <property type="entry name" value="lambda repressor-like DNA-binding domains"/>
    <property type="match status" value="1"/>
</dbReference>
<dbReference type="InterPro" id="IPR001387">
    <property type="entry name" value="Cro/C1-type_HTH"/>
</dbReference>
<evidence type="ECO:0000313" key="3">
    <source>
        <dbReference type="Proteomes" id="UP000660380"/>
    </source>
</evidence>
<dbReference type="RefSeq" id="WP_029632918.1">
    <property type="nucleotide sequence ID" value="NZ_JACJTA010000076.1"/>
</dbReference>
<accession>A0ABR8GYM5</accession>
<name>A0ABR8GYM5_9CYAN</name>
<dbReference type="EMBL" id="JACJTA010000076">
    <property type="protein sequence ID" value="MBD2607873.1"/>
    <property type="molecule type" value="Genomic_DNA"/>
</dbReference>
<dbReference type="SMART" id="SM00530">
    <property type="entry name" value="HTH_XRE"/>
    <property type="match status" value="1"/>
</dbReference>
<evidence type="ECO:0000259" key="1">
    <source>
        <dbReference type="PROSITE" id="PS50943"/>
    </source>
</evidence>
<reference evidence="2 3" key="1">
    <citation type="journal article" date="2020" name="ISME J.">
        <title>Comparative genomics reveals insights into cyanobacterial evolution and habitat adaptation.</title>
        <authorList>
            <person name="Chen M.Y."/>
            <person name="Teng W.K."/>
            <person name="Zhao L."/>
            <person name="Hu C.X."/>
            <person name="Zhou Y.K."/>
            <person name="Han B.P."/>
            <person name="Song L.R."/>
            <person name="Shu W.S."/>
        </authorList>
    </citation>
    <scope>NUCLEOTIDE SEQUENCE [LARGE SCALE GENOMIC DNA]</scope>
    <source>
        <strain evidence="2 3">FACHB-248</strain>
    </source>
</reference>
<gene>
    <name evidence="2" type="ORF">H6G81_25975</name>
</gene>
<feature type="domain" description="HTH cro/C1-type" evidence="1">
    <location>
        <begin position="8"/>
        <end position="64"/>
    </location>
</feature>
<comment type="caution">
    <text evidence="2">The sequence shown here is derived from an EMBL/GenBank/DDBJ whole genome shotgun (WGS) entry which is preliminary data.</text>
</comment>
<dbReference type="Proteomes" id="UP000660380">
    <property type="component" value="Unassembled WGS sequence"/>
</dbReference>
<evidence type="ECO:0000313" key="2">
    <source>
        <dbReference type="EMBL" id="MBD2607873.1"/>
    </source>
</evidence>
<organism evidence="2 3">
    <name type="scientific">Scytonema hofmannii FACHB-248</name>
    <dbReference type="NCBI Taxonomy" id="1842502"/>
    <lineage>
        <taxon>Bacteria</taxon>
        <taxon>Bacillati</taxon>
        <taxon>Cyanobacteriota</taxon>
        <taxon>Cyanophyceae</taxon>
        <taxon>Nostocales</taxon>
        <taxon>Scytonemataceae</taxon>
        <taxon>Scytonema</taxon>
    </lineage>
</organism>
<dbReference type="PROSITE" id="PS50943">
    <property type="entry name" value="HTH_CROC1"/>
    <property type="match status" value="1"/>
</dbReference>
<dbReference type="CDD" id="cd00093">
    <property type="entry name" value="HTH_XRE"/>
    <property type="match status" value="1"/>
</dbReference>
<dbReference type="InterPro" id="IPR010982">
    <property type="entry name" value="Lambda_DNA-bd_dom_sf"/>
</dbReference>
<protein>
    <submittedName>
        <fullName evidence="2">Helix-turn-helix transcriptional regulator</fullName>
    </submittedName>
</protein>
<keyword evidence="3" id="KW-1185">Reference proteome</keyword>
<dbReference type="Pfam" id="PF13443">
    <property type="entry name" value="HTH_26"/>
    <property type="match status" value="1"/>
</dbReference>
<dbReference type="Gene3D" id="1.10.260.40">
    <property type="entry name" value="lambda repressor-like DNA-binding domains"/>
    <property type="match status" value="1"/>
</dbReference>
<proteinExistence type="predicted"/>
<sequence length="70" mass="8043">MGVVRLRIKEFADKEGWTIKELSERSGVPYSTIKTYARLPERATVDLTALKKLAQTFNVLLEDLFEVVEE</sequence>